<keyword evidence="2" id="KW-0732">Signal</keyword>
<accession>A0ABV5BC62</accession>
<evidence type="ECO:0000256" key="1">
    <source>
        <dbReference type="SAM" id="MobiDB-lite"/>
    </source>
</evidence>
<dbReference type="Pfam" id="PF16403">
    <property type="entry name" value="Bact_surface_Ig-like"/>
    <property type="match status" value="1"/>
</dbReference>
<feature type="compositionally biased region" description="Basic and acidic residues" evidence="1">
    <location>
        <begin position="818"/>
        <end position="832"/>
    </location>
</feature>
<dbReference type="InterPro" id="IPR001119">
    <property type="entry name" value="SLH_dom"/>
</dbReference>
<feature type="compositionally biased region" description="Gly residues" evidence="1">
    <location>
        <begin position="793"/>
        <end position="806"/>
    </location>
</feature>
<feature type="compositionally biased region" description="Low complexity" evidence="1">
    <location>
        <begin position="851"/>
        <end position="861"/>
    </location>
</feature>
<keyword evidence="5" id="KW-1185">Reference proteome</keyword>
<dbReference type="Gene3D" id="3.20.20.140">
    <property type="entry name" value="Metal-dependent hydrolases"/>
    <property type="match status" value="1"/>
</dbReference>
<evidence type="ECO:0000313" key="5">
    <source>
        <dbReference type="Proteomes" id="UP001580407"/>
    </source>
</evidence>
<protein>
    <submittedName>
        <fullName evidence="4">S-layer homology domain-containing protein</fullName>
    </submittedName>
</protein>
<dbReference type="InterPro" id="IPR051465">
    <property type="entry name" value="Cell_Envelope_Struct_Comp"/>
</dbReference>
<dbReference type="InterPro" id="IPR046780">
    <property type="entry name" value="aBig_2"/>
</dbReference>
<feature type="region of interest" description="Disordered" evidence="1">
    <location>
        <begin position="785"/>
        <end position="865"/>
    </location>
</feature>
<sequence length="1185" mass="126523">MKSGLWFKKMTVSFLAGSLLAAGIAVPAGYAASGAENQAPSGGRWMAGEYHTHTYQSDDAQTSLEDVLDHAFEANNLDWLGVSDHLRMEGRDDTGASLTGGSIPLSKGIELYQLPKIEQLQAAGKYKNKTIFTGFEWDMPTYDHVGVGVLPDELNAANIVEAISHFEYLFTNRSESLYDPQDVARWNAEDSRAYSTKEDARKAVQWLKANYPESYMIINHPSRKRGSSAEFKIEDIRDFNNIAPKIAFGFEGMLGNQMAPDRGEVAQAYGGTDIMVAQLGGVWDALLGEGRHFWNFANSDYHFHIDSTRQYSSGYLPGDYSKNYTWVNGSDMHAVVDGMRSGKSFSVFGDLIDALDFRIAGAGQAAEMGEDLQVTQGDDMELTIRFKSPESNNNGDPVTVDHVDLIAGDVTGLAEPGTAEYTKSTNDSTRVLKRFTRDEWTTDEDGYNVITYKLGPAEKNQYFRLRGTNLGVDVPGETRNGEPLIDVKNTTADNETRFTEINNRNYSDLWFYSNPIFVDVAPYSDEQAVEDIAAQLSLGDTSGIVDDLQLPAAGEHGVGVQWESSNPELISHDGRLLVRYPAEDTDVTLTATITRGDVSVTKTFVVTVKGFGDTSPVELKASMTTEDGNRYASGAWTNQGVITSVYAVYSEPVTDVSLELSMDGGEYEPYKADESIEVAGEGAHTLTFRATDNLNLQKTQAVEVNIDRTPPVIMLRGTQTVNLTVGSSYTEAGADATDNVGLAGDVQVSGAVDTNTAGTYTLRYNVNDLAGNPAAEVIRTVNVLADEDNPGNGNPGNGNPGDGNPGNGNDDSNDDDSDHNHAGGHDSDHSDKGNSGSGGSGGSQAGGSGSSSGEAGSSGNGQPASKVIEVPAGQAISDEISGVILIEVPAGVWSSDSQVKAAVLADGVTPQAGGLSRISPVVELSNEAGNTFGSAVKFTFNYDTDALSGNSVPAVYYYNDQQGRWIFVGGTGIGDGNVTTSVNHFAKFAVFSYQPKAFSDLADHWALPFAERLIGMNAVQGYEDQNFHPNEKTTRAQFVKILADTLGMNAQDTATSFADDAQIPAWARQQAAAALEAGLIQGSRENGRIVFNADKLISRAELAVMMANAVNVISGTGESGGSGSGAGSQFTDASSIPSWARASIDTAVNAGILTGYPDGTFQPDRAVTRAEAIAAVYRLLEALHI</sequence>
<dbReference type="Pfam" id="PF20578">
    <property type="entry name" value="aBig_2"/>
    <property type="match status" value="1"/>
</dbReference>
<proteinExistence type="predicted"/>
<feature type="domain" description="SLH" evidence="3">
    <location>
        <begin position="993"/>
        <end position="1053"/>
    </location>
</feature>
<organism evidence="4 5">
    <name type="scientific">Paenibacillus terreus</name>
    <dbReference type="NCBI Taxonomy" id="1387834"/>
    <lineage>
        <taxon>Bacteria</taxon>
        <taxon>Bacillati</taxon>
        <taxon>Bacillota</taxon>
        <taxon>Bacilli</taxon>
        <taxon>Bacillales</taxon>
        <taxon>Paenibacillaceae</taxon>
        <taxon>Paenibacillus</taxon>
    </lineage>
</organism>
<evidence type="ECO:0000313" key="4">
    <source>
        <dbReference type="EMBL" id="MFB5683301.1"/>
    </source>
</evidence>
<feature type="chain" id="PRO_5046122633" evidence="2">
    <location>
        <begin position="22"/>
        <end position="1185"/>
    </location>
</feature>
<dbReference type="Proteomes" id="UP001580407">
    <property type="component" value="Unassembled WGS sequence"/>
</dbReference>
<gene>
    <name evidence="4" type="ORF">ACE3NQ_20485</name>
</gene>
<dbReference type="PANTHER" id="PTHR43308">
    <property type="entry name" value="OUTER MEMBRANE PROTEIN ALPHA-RELATED"/>
    <property type="match status" value="1"/>
</dbReference>
<dbReference type="InterPro" id="IPR016195">
    <property type="entry name" value="Pol/histidinol_Pase-like"/>
</dbReference>
<dbReference type="InterPro" id="IPR032179">
    <property type="entry name" value="Cry22Aa_Ig-like"/>
</dbReference>
<evidence type="ECO:0000256" key="2">
    <source>
        <dbReference type="SAM" id="SignalP"/>
    </source>
</evidence>
<reference evidence="4 5" key="1">
    <citation type="submission" date="2024-09" db="EMBL/GenBank/DDBJ databases">
        <authorList>
            <person name="Ruan L."/>
        </authorList>
    </citation>
    <scope>NUCLEOTIDE SEQUENCE [LARGE SCALE GENOMIC DNA]</scope>
    <source>
        <strain evidence="4 5">D33</strain>
    </source>
</reference>
<dbReference type="PROSITE" id="PS51272">
    <property type="entry name" value="SLH"/>
    <property type="match status" value="3"/>
</dbReference>
<dbReference type="Pfam" id="PF00395">
    <property type="entry name" value="SLH"/>
    <property type="match status" value="2"/>
</dbReference>
<dbReference type="EMBL" id="JBHILM010000025">
    <property type="protein sequence ID" value="MFB5683301.1"/>
    <property type="molecule type" value="Genomic_DNA"/>
</dbReference>
<name>A0ABV5BC62_9BACL</name>
<feature type="domain" description="SLH" evidence="3">
    <location>
        <begin position="1127"/>
        <end position="1185"/>
    </location>
</feature>
<dbReference type="InterPro" id="IPR013783">
    <property type="entry name" value="Ig-like_fold"/>
</dbReference>
<feature type="signal peptide" evidence="2">
    <location>
        <begin position="1"/>
        <end position="21"/>
    </location>
</feature>
<dbReference type="RefSeq" id="WP_375527033.1">
    <property type="nucleotide sequence ID" value="NZ_JBHILM010000025.1"/>
</dbReference>
<comment type="caution">
    <text evidence="4">The sequence shown here is derived from an EMBL/GenBank/DDBJ whole genome shotgun (WGS) entry which is preliminary data.</text>
</comment>
<dbReference type="SUPFAM" id="SSF89550">
    <property type="entry name" value="PHP domain-like"/>
    <property type="match status" value="1"/>
</dbReference>
<feature type="domain" description="SLH" evidence="3">
    <location>
        <begin position="1054"/>
        <end position="1120"/>
    </location>
</feature>
<feature type="compositionally biased region" description="Gly residues" evidence="1">
    <location>
        <begin position="835"/>
        <end position="850"/>
    </location>
</feature>
<evidence type="ECO:0000259" key="3">
    <source>
        <dbReference type="PROSITE" id="PS51272"/>
    </source>
</evidence>
<dbReference type="Gene3D" id="2.60.40.10">
    <property type="entry name" value="Immunoglobulins"/>
    <property type="match status" value="1"/>
</dbReference>